<evidence type="ECO:0000313" key="3">
    <source>
        <dbReference type="Proteomes" id="UP000601223"/>
    </source>
</evidence>
<evidence type="ECO:0000256" key="1">
    <source>
        <dbReference type="SAM" id="MobiDB-lite"/>
    </source>
</evidence>
<feature type="compositionally biased region" description="Polar residues" evidence="1">
    <location>
        <begin position="82"/>
        <end position="91"/>
    </location>
</feature>
<organism evidence="2 3">
    <name type="scientific">Catellatospora bangladeshensis</name>
    <dbReference type="NCBI Taxonomy" id="310355"/>
    <lineage>
        <taxon>Bacteria</taxon>
        <taxon>Bacillati</taxon>
        <taxon>Actinomycetota</taxon>
        <taxon>Actinomycetes</taxon>
        <taxon>Micromonosporales</taxon>
        <taxon>Micromonosporaceae</taxon>
        <taxon>Catellatospora</taxon>
    </lineage>
</organism>
<keyword evidence="3" id="KW-1185">Reference proteome</keyword>
<name>A0A8J3JD65_9ACTN</name>
<feature type="region of interest" description="Disordered" evidence="1">
    <location>
        <begin position="1"/>
        <end position="32"/>
    </location>
</feature>
<evidence type="ECO:0000313" key="2">
    <source>
        <dbReference type="EMBL" id="GIF82712.1"/>
    </source>
</evidence>
<reference evidence="2 3" key="1">
    <citation type="submission" date="2021-01" db="EMBL/GenBank/DDBJ databases">
        <title>Whole genome shotgun sequence of Catellatospora bangladeshensis NBRC 107357.</title>
        <authorList>
            <person name="Komaki H."/>
            <person name="Tamura T."/>
        </authorList>
    </citation>
    <scope>NUCLEOTIDE SEQUENCE [LARGE SCALE GENOMIC DNA]</scope>
    <source>
        <strain evidence="2 3">NBRC 107357</strain>
    </source>
</reference>
<dbReference type="AlphaFoldDB" id="A0A8J3JD65"/>
<proteinExistence type="predicted"/>
<feature type="region of interest" description="Disordered" evidence="1">
    <location>
        <begin position="69"/>
        <end position="101"/>
    </location>
</feature>
<dbReference type="Proteomes" id="UP000601223">
    <property type="component" value="Unassembled WGS sequence"/>
</dbReference>
<dbReference type="EMBL" id="BONF01000024">
    <property type="protein sequence ID" value="GIF82712.1"/>
    <property type="molecule type" value="Genomic_DNA"/>
</dbReference>
<comment type="caution">
    <text evidence="2">The sequence shown here is derived from an EMBL/GenBank/DDBJ whole genome shotgun (WGS) entry which is preliminary data.</text>
</comment>
<protein>
    <submittedName>
        <fullName evidence="2">Uncharacterized protein</fullName>
    </submittedName>
</protein>
<gene>
    <name evidence="2" type="ORF">Cba03nite_40610</name>
</gene>
<sequence length="101" mass="10254">MRSGSGDPLPPAVSAEVASLSSGGIGERPEVGAGGQVICHTLRVAAAAERSSARIHVRDVWSCTLLTTNPHGPLHPPHHVTPGSSRESAATSPELHAASPV</sequence>
<accession>A0A8J3JD65</accession>